<accession>A0ABY6L4L9</accession>
<sequence>MSTLEFLGSTLYDFTLPRMLHQQQSDVSQFLEQAKAARQERALERRREEAALTIQRYFRGNRGRTQFQREVYSIFDGLFKEFEGTVPPPGLPALDMYLAIKKFLFVFRPIPDRQSYLQVALSKQHALGSVRQIKSLLSSSCQYLDILKVESGAEAKSVTVHLHLLVTFTSPTTWALLRLKQCELALSPLSMSQCVRPCR</sequence>
<name>A0ABY6L4L9_9ARAC</name>
<evidence type="ECO:0000313" key="1">
    <source>
        <dbReference type="EMBL" id="UYV76098.1"/>
    </source>
</evidence>
<proteinExistence type="predicted"/>
<dbReference type="EMBL" id="CP092875">
    <property type="protein sequence ID" value="UYV76098.1"/>
    <property type="molecule type" value="Genomic_DNA"/>
</dbReference>
<dbReference type="PROSITE" id="PS50096">
    <property type="entry name" value="IQ"/>
    <property type="match status" value="1"/>
</dbReference>
<evidence type="ECO:0000313" key="2">
    <source>
        <dbReference type="Proteomes" id="UP001235939"/>
    </source>
</evidence>
<organism evidence="1 2">
    <name type="scientific">Cordylochernes scorpioides</name>
    <dbReference type="NCBI Taxonomy" id="51811"/>
    <lineage>
        <taxon>Eukaryota</taxon>
        <taxon>Metazoa</taxon>
        <taxon>Ecdysozoa</taxon>
        <taxon>Arthropoda</taxon>
        <taxon>Chelicerata</taxon>
        <taxon>Arachnida</taxon>
        <taxon>Pseudoscorpiones</taxon>
        <taxon>Cheliferoidea</taxon>
        <taxon>Chernetidae</taxon>
        <taxon>Cordylochernes</taxon>
    </lineage>
</organism>
<protein>
    <submittedName>
        <fullName evidence="1">UBE3B</fullName>
    </submittedName>
</protein>
<keyword evidence="2" id="KW-1185">Reference proteome</keyword>
<dbReference type="Proteomes" id="UP001235939">
    <property type="component" value="Chromosome 13"/>
</dbReference>
<gene>
    <name evidence="1" type="ORF">LAZ67_13002517</name>
</gene>
<reference evidence="1 2" key="1">
    <citation type="submission" date="2022-01" db="EMBL/GenBank/DDBJ databases">
        <title>A chromosomal length assembly of Cordylochernes scorpioides.</title>
        <authorList>
            <person name="Zeh D."/>
            <person name="Zeh J."/>
        </authorList>
    </citation>
    <scope>NUCLEOTIDE SEQUENCE [LARGE SCALE GENOMIC DNA]</scope>
    <source>
        <strain evidence="1">IN4F17</strain>
        <tissue evidence="1">Whole Body</tissue>
    </source>
</reference>